<sequence length="271" mass="28737">MNKKILAISILAVTSLVGCSTIPSVTGKGEYYTPNKSMSYARNIAAYAGYPELIKDNEYSHGLDALVTTGSNVAVLSSDLGSAVGGGLGLGLGLMSSLTALYPLNLSDVWNAQLNPGEKYDDAATAARVLKANYKVIDASRFSPKSHASYDKAFMVKGSLNDVVCENTMLVGFDYVCADPAFPDNEIYVAAIRPANGTEFADILGAKPGNYGVYLIDVPNTVEVTEGSTDSLFKLQNGAYVSGDGTKIFPRVAPREDGKRLVFINGQATFI</sequence>
<evidence type="ECO:0000256" key="1">
    <source>
        <dbReference type="SAM" id="SignalP"/>
    </source>
</evidence>
<feature type="signal peptide" evidence="1">
    <location>
        <begin position="1"/>
        <end position="19"/>
    </location>
</feature>
<accession>A0A6S4T687</accession>
<evidence type="ECO:0000313" key="2">
    <source>
        <dbReference type="EMBL" id="BBQ30640.1"/>
    </source>
</evidence>
<dbReference type="EMBL" id="AP021927">
    <property type="protein sequence ID" value="BBQ30640.1"/>
    <property type="molecule type" value="Genomic_DNA"/>
</dbReference>
<evidence type="ECO:0000313" key="3">
    <source>
        <dbReference type="Proteomes" id="UP000515756"/>
    </source>
</evidence>
<dbReference type="RefSeq" id="WP_182934864.1">
    <property type="nucleotide sequence ID" value="NZ_AP021927.1"/>
</dbReference>
<proteinExistence type="predicted"/>
<dbReference type="PROSITE" id="PS51257">
    <property type="entry name" value="PROKAR_LIPOPROTEIN"/>
    <property type="match status" value="1"/>
</dbReference>
<dbReference type="Proteomes" id="UP000515756">
    <property type="component" value="Chromosome"/>
</dbReference>
<protein>
    <recommendedName>
        <fullName evidence="4">Lipoprotein</fullName>
    </recommendedName>
</protein>
<name>A0A6S4T687_AERCA</name>
<evidence type="ECO:0008006" key="4">
    <source>
        <dbReference type="Google" id="ProtNLM"/>
    </source>
</evidence>
<keyword evidence="1" id="KW-0732">Signal</keyword>
<feature type="chain" id="PRO_5028087444" description="Lipoprotein" evidence="1">
    <location>
        <begin position="20"/>
        <end position="271"/>
    </location>
</feature>
<dbReference type="AlphaFoldDB" id="A0A6S4T687"/>
<gene>
    <name evidence="2" type="ORF">WP2W18E01_22220</name>
</gene>
<organism evidence="2 3">
    <name type="scientific">Aeromonas caviae</name>
    <name type="common">Aeromonas punctata</name>
    <dbReference type="NCBI Taxonomy" id="648"/>
    <lineage>
        <taxon>Bacteria</taxon>
        <taxon>Pseudomonadati</taxon>
        <taxon>Pseudomonadota</taxon>
        <taxon>Gammaproteobacteria</taxon>
        <taxon>Aeromonadales</taxon>
        <taxon>Aeromonadaceae</taxon>
        <taxon>Aeromonas</taxon>
    </lineage>
</organism>
<reference evidence="2 3" key="1">
    <citation type="submission" date="2019-12" db="EMBL/GenBank/DDBJ databases">
        <title>complete genome sequences of Aeromonas caviae str. WP2-W18-ESBL-01 isolated from wastewater treatment plant effluent.</title>
        <authorList>
            <person name="Sekizuka T."/>
            <person name="Itokawa K."/>
            <person name="Yatsu K."/>
            <person name="Inamine Y."/>
            <person name="Kuroda M."/>
        </authorList>
    </citation>
    <scope>NUCLEOTIDE SEQUENCE [LARGE SCALE GENOMIC DNA]</scope>
    <source>
        <strain evidence="2 3">WP2-W18-ESBL-01</strain>
    </source>
</reference>